<organism evidence="1 2">
    <name type="scientific">Brassica cretica</name>
    <name type="common">Mustard</name>
    <dbReference type="NCBI Taxonomy" id="69181"/>
    <lineage>
        <taxon>Eukaryota</taxon>
        <taxon>Viridiplantae</taxon>
        <taxon>Streptophyta</taxon>
        <taxon>Embryophyta</taxon>
        <taxon>Tracheophyta</taxon>
        <taxon>Spermatophyta</taxon>
        <taxon>Magnoliopsida</taxon>
        <taxon>eudicotyledons</taxon>
        <taxon>Gunneridae</taxon>
        <taxon>Pentapetalae</taxon>
        <taxon>rosids</taxon>
        <taxon>malvids</taxon>
        <taxon>Brassicales</taxon>
        <taxon>Brassicaceae</taxon>
        <taxon>Brassiceae</taxon>
        <taxon>Brassica</taxon>
    </lineage>
</organism>
<dbReference type="Proteomes" id="UP000712600">
    <property type="component" value="Unassembled WGS sequence"/>
</dbReference>
<dbReference type="AlphaFoldDB" id="A0A8S9SGN5"/>
<name>A0A8S9SGN5_BRACR</name>
<reference evidence="1" key="1">
    <citation type="submission" date="2019-12" db="EMBL/GenBank/DDBJ databases">
        <title>Genome sequencing and annotation of Brassica cretica.</title>
        <authorList>
            <person name="Studholme D.J."/>
            <person name="Sarris P."/>
        </authorList>
    </citation>
    <scope>NUCLEOTIDE SEQUENCE</scope>
    <source>
        <strain evidence="1">PFS-109/04</strain>
        <tissue evidence="1">Leaf</tissue>
    </source>
</reference>
<gene>
    <name evidence="1" type="ORF">F2Q69_00035910</name>
</gene>
<evidence type="ECO:0000313" key="1">
    <source>
        <dbReference type="EMBL" id="KAF3599807.1"/>
    </source>
</evidence>
<evidence type="ECO:0000313" key="2">
    <source>
        <dbReference type="Proteomes" id="UP000712600"/>
    </source>
</evidence>
<dbReference type="EMBL" id="QGKX02000004">
    <property type="protein sequence ID" value="KAF3599807.1"/>
    <property type="molecule type" value="Genomic_DNA"/>
</dbReference>
<sequence>MEGKLRVSAGVERLNLFERRNRTAFGERLSCSISDNVFKLHQYQDPELNVKRIGGTEQLSRRWQACVEFLRSSFRFVVILMSESTRRQASPADRDGSFTGAVYEDRDDKLYHDLWLFGGYIKSKAFSLVEESFEL</sequence>
<protein>
    <submittedName>
        <fullName evidence="1">Uncharacterized protein</fullName>
    </submittedName>
</protein>
<proteinExistence type="predicted"/>
<accession>A0A8S9SGN5</accession>
<comment type="caution">
    <text evidence="1">The sequence shown here is derived from an EMBL/GenBank/DDBJ whole genome shotgun (WGS) entry which is preliminary data.</text>
</comment>